<comment type="caution">
    <text evidence="2">The sequence shown here is derived from an EMBL/GenBank/DDBJ whole genome shotgun (WGS) entry which is preliminary data.</text>
</comment>
<evidence type="ECO:0000313" key="2">
    <source>
        <dbReference type="EMBL" id="KAK8106479.1"/>
    </source>
</evidence>
<gene>
    <name evidence="2" type="ORF">PG999_009838</name>
</gene>
<evidence type="ECO:0000259" key="1">
    <source>
        <dbReference type="Pfam" id="PF20183"/>
    </source>
</evidence>
<reference evidence="2 3" key="1">
    <citation type="submission" date="2023-01" db="EMBL/GenBank/DDBJ databases">
        <title>Analysis of 21 Apiospora genomes using comparative genomics revels a genus with tremendous synthesis potential of carbohydrate active enzymes and secondary metabolites.</title>
        <authorList>
            <person name="Sorensen T."/>
        </authorList>
    </citation>
    <scope>NUCLEOTIDE SEQUENCE [LARGE SCALE GENOMIC DNA]</scope>
    <source>
        <strain evidence="2 3">CBS 117206</strain>
    </source>
</reference>
<dbReference type="EMBL" id="JAQQWP010000008">
    <property type="protein sequence ID" value="KAK8106479.1"/>
    <property type="molecule type" value="Genomic_DNA"/>
</dbReference>
<dbReference type="Pfam" id="PF20183">
    <property type="entry name" value="DUF6546"/>
    <property type="match status" value="1"/>
</dbReference>
<protein>
    <recommendedName>
        <fullName evidence="1">DUF6546 domain-containing protein</fullName>
    </recommendedName>
</protein>
<evidence type="ECO:0000313" key="3">
    <source>
        <dbReference type="Proteomes" id="UP001392437"/>
    </source>
</evidence>
<sequence>MEDLWERGLAEASQGWAVVNLSFVIDARDFFHDFRPETLHCSANPHWENFTNLCLTSDVLRGHEGWELLDTAARAAMKMPKLKRQTLWTGGSATAVYSSTSPTPRPGNARCV</sequence>
<name>A0AAW0QLS8_9PEZI</name>
<dbReference type="InterPro" id="IPR046676">
    <property type="entry name" value="DUF6546"/>
</dbReference>
<accession>A0AAW0QLS8</accession>
<keyword evidence="3" id="KW-1185">Reference proteome</keyword>
<feature type="domain" description="DUF6546" evidence="1">
    <location>
        <begin position="7"/>
        <end position="95"/>
    </location>
</feature>
<organism evidence="2 3">
    <name type="scientific">Apiospora kogelbergensis</name>
    <dbReference type="NCBI Taxonomy" id="1337665"/>
    <lineage>
        <taxon>Eukaryota</taxon>
        <taxon>Fungi</taxon>
        <taxon>Dikarya</taxon>
        <taxon>Ascomycota</taxon>
        <taxon>Pezizomycotina</taxon>
        <taxon>Sordariomycetes</taxon>
        <taxon>Xylariomycetidae</taxon>
        <taxon>Amphisphaeriales</taxon>
        <taxon>Apiosporaceae</taxon>
        <taxon>Apiospora</taxon>
    </lineage>
</organism>
<dbReference type="Proteomes" id="UP001392437">
    <property type="component" value="Unassembled WGS sequence"/>
</dbReference>
<dbReference type="AlphaFoldDB" id="A0AAW0QLS8"/>
<proteinExistence type="predicted"/>